<protein>
    <submittedName>
        <fullName evidence="1">Uncharacterized protein</fullName>
    </submittedName>
</protein>
<evidence type="ECO:0000313" key="1">
    <source>
        <dbReference type="EMBL" id="AFZ66993.1"/>
    </source>
</evidence>
<keyword evidence="2" id="KW-1185">Reference proteome</keyword>
<dbReference type="KEGG" id="dpd:Deipe_1452"/>
<reference evidence="2" key="1">
    <citation type="submission" date="2012-03" db="EMBL/GenBank/DDBJ databases">
        <title>Complete sequence of chromosome of Deinococcus peraridilitoris DSM 19664.</title>
        <authorList>
            <person name="Lucas S."/>
            <person name="Copeland A."/>
            <person name="Lapidus A."/>
            <person name="Glavina del Rio T."/>
            <person name="Dalin E."/>
            <person name="Tice H."/>
            <person name="Bruce D."/>
            <person name="Goodwin L."/>
            <person name="Pitluck S."/>
            <person name="Peters L."/>
            <person name="Mikhailova N."/>
            <person name="Lu M."/>
            <person name="Kyrpides N."/>
            <person name="Mavromatis K."/>
            <person name="Ivanova N."/>
            <person name="Brettin T."/>
            <person name="Detter J.C."/>
            <person name="Han C."/>
            <person name="Larimer F."/>
            <person name="Land M."/>
            <person name="Hauser L."/>
            <person name="Markowitz V."/>
            <person name="Cheng J.-F."/>
            <person name="Hugenholtz P."/>
            <person name="Woyke T."/>
            <person name="Wu D."/>
            <person name="Pukall R."/>
            <person name="Steenblock K."/>
            <person name="Brambilla E."/>
            <person name="Klenk H.-P."/>
            <person name="Eisen J.A."/>
        </authorList>
    </citation>
    <scope>NUCLEOTIDE SEQUENCE [LARGE SCALE GENOMIC DNA]</scope>
    <source>
        <strain evidence="2">DSM 19664 / LMG 22246 / CIP 109416 / KR-200</strain>
    </source>
</reference>
<name>K9ZZC1_DEIPD</name>
<dbReference type="Proteomes" id="UP000010467">
    <property type="component" value="Chromosome"/>
</dbReference>
<dbReference type="AlphaFoldDB" id="K9ZZC1"/>
<proteinExistence type="predicted"/>
<organism evidence="1 2">
    <name type="scientific">Deinococcus peraridilitoris (strain DSM 19664 / LMG 22246 / CIP 109416 / KR-200)</name>
    <dbReference type="NCBI Taxonomy" id="937777"/>
    <lineage>
        <taxon>Bacteria</taxon>
        <taxon>Thermotogati</taxon>
        <taxon>Deinococcota</taxon>
        <taxon>Deinococci</taxon>
        <taxon>Deinococcales</taxon>
        <taxon>Deinococcaceae</taxon>
        <taxon>Deinococcus</taxon>
    </lineage>
</organism>
<dbReference type="RefSeq" id="WP_015235301.1">
    <property type="nucleotide sequence ID" value="NC_019793.1"/>
</dbReference>
<dbReference type="STRING" id="937777.Deipe_1452"/>
<dbReference type="EMBL" id="CP003382">
    <property type="protein sequence ID" value="AFZ66993.1"/>
    <property type="molecule type" value="Genomic_DNA"/>
</dbReference>
<dbReference type="PATRIC" id="fig|937777.3.peg.1457"/>
<evidence type="ECO:0000313" key="2">
    <source>
        <dbReference type="Proteomes" id="UP000010467"/>
    </source>
</evidence>
<sequence length="115" mass="12529">MREFTDYIMVLPEAKDEHGVGLGVPDSSGFEACAPALGGGEAVDAQGNKTFVCRVRQTADKPVPPESFGTSRANFKAKHLKKWQVHKMEPRTVKVKQDDGTLVDETITPTVAVFL</sequence>
<gene>
    <name evidence="1" type="ordered locus">Deipe_1452</name>
</gene>
<accession>K9ZZC1</accession>
<dbReference type="HOGENOM" id="CLU_2104981_0_0_0"/>